<dbReference type="AlphaFoldDB" id="A0AAW1VFU3"/>
<proteinExistence type="predicted"/>
<accession>A0AAW1VFU3</accession>
<protein>
    <submittedName>
        <fullName evidence="1">Uncharacterized protein</fullName>
    </submittedName>
</protein>
<keyword evidence="2" id="KW-1185">Reference proteome</keyword>
<dbReference type="Proteomes" id="UP001457282">
    <property type="component" value="Unassembled WGS sequence"/>
</dbReference>
<evidence type="ECO:0000313" key="2">
    <source>
        <dbReference type="Proteomes" id="UP001457282"/>
    </source>
</evidence>
<comment type="caution">
    <text evidence="1">The sequence shown here is derived from an EMBL/GenBank/DDBJ whole genome shotgun (WGS) entry which is preliminary data.</text>
</comment>
<evidence type="ECO:0000313" key="1">
    <source>
        <dbReference type="EMBL" id="KAK9901729.1"/>
    </source>
</evidence>
<dbReference type="EMBL" id="JBEDUW010000290">
    <property type="protein sequence ID" value="KAK9901729.1"/>
    <property type="molecule type" value="Genomic_DNA"/>
</dbReference>
<sequence length="92" mass="9942">MGRRRRGKGRRSWDAWGLGLTATWQGHGGWAAAGDERQVSPVAVNRRTTTPRIAGGVEAWRCDLCKGRTCTGSSGLGGIDEDCNNDGSQRRL</sequence>
<gene>
    <name evidence="1" type="ORF">M0R45_002001</name>
</gene>
<name>A0AAW1VFU3_RUBAR</name>
<organism evidence="1 2">
    <name type="scientific">Rubus argutus</name>
    <name type="common">Southern blackberry</name>
    <dbReference type="NCBI Taxonomy" id="59490"/>
    <lineage>
        <taxon>Eukaryota</taxon>
        <taxon>Viridiplantae</taxon>
        <taxon>Streptophyta</taxon>
        <taxon>Embryophyta</taxon>
        <taxon>Tracheophyta</taxon>
        <taxon>Spermatophyta</taxon>
        <taxon>Magnoliopsida</taxon>
        <taxon>eudicotyledons</taxon>
        <taxon>Gunneridae</taxon>
        <taxon>Pentapetalae</taxon>
        <taxon>rosids</taxon>
        <taxon>fabids</taxon>
        <taxon>Rosales</taxon>
        <taxon>Rosaceae</taxon>
        <taxon>Rosoideae</taxon>
        <taxon>Rosoideae incertae sedis</taxon>
        <taxon>Rubus</taxon>
    </lineage>
</organism>
<reference evidence="1 2" key="1">
    <citation type="journal article" date="2023" name="G3 (Bethesda)">
        <title>A chromosome-length genome assembly and annotation of blackberry (Rubus argutus, cv. 'Hillquist').</title>
        <authorList>
            <person name="Bruna T."/>
            <person name="Aryal R."/>
            <person name="Dudchenko O."/>
            <person name="Sargent D.J."/>
            <person name="Mead D."/>
            <person name="Buti M."/>
            <person name="Cavallini A."/>
            <person name="Hytonen T."/>
            <person name="Andres J."/>
            <person name="Pham M."/>
            <person name="Weisz D."/>
            <person name="Mascagni F."/>
            <person name="Usai G."/>
            <person name="Natali L."/>
            <person name="Bassil N."/>
            <person name="Fernandez G.E."/>
            <person name="Lomsadze A."/>
            <person name="Armour M."/>
            <person name="Olukolu B."/>
            <person name="Poorten T."/>
            <person name="Britton C."/>
            <person name="Davik J."/>
            <person name="Ashrafi H."/>
            <person name="Aiden E.L."/>
            <person name="Borodovsky M."/>
            <person name="Worthington M."/>
        </authorList>
    </citation>
    <scope>NUCLEOTIDE SEQUENCE [LARGE SCALE GENOMIC DNA]</scope>
    <source>
        <strain evidence="1">PI 553951</strain>
    </source>
</reference>